<dbReference type="GO" id="GO:0009307">
    <property type="term" value="P:DNA restriction-modification system"/>
    <property type="evidence" value="ECO:0007669"/>
    <property type="project" value="UniProtKB-KW"/>
</dbReference>
<dbReference type="Pfam" id="PF01420">
    <property type="entry name" value="Methylase_S"/>
    <property type="match status" value="2"/>
</dbReference>
<reference evidence="6 7" key="1">
    <citation type="submission" date="2020-08" db="EMBL/GenBank/DDBJ databases">
        <title>Croceimicrobium hydrocarbonivorans gen. nov., sp. nov., a novel marine bacterium isolated from a bacterial consortium that degrades polyethylene terephthalate.</title>
        <authorList>
            <person name="Liu R."/>
        </authorList>
    </citation>
    <scope>NUCLEOTIDE SEQUENCE [LARGE SCALE GENOMIC DNA]</scope>
    <source>
        <strain evidence="6 7">A20-9</strain>
    </source>
</reference>
<keyword evidence="4" id="KW-0175">Coiled coil</keyword>
<keyword evidence="6" id="KW-0378">Hydrolase</keyword>
<dbReference type="Proteomes" id="UP000516305">
    <property type="component" value="Chromosome"/>
</dbReference>
<dbReference type="CDD" id="cd17249">
    <property type="entry name" value="RMtype1_S_EcoR124I-TRD2-CR2_like"/>
    <property type="match status" value="1"/>
</dbReference>
<name>A0A7H0VIG5_9FLAO</name>
<evidence type="ECO:0000313" key="6">
    <source>
        <dbReference type="EMBL" id="QNR25513.1"/>
    </source>
</evidence>
<evidence type="ECO:0000259" key="5">
    <source>
        <dbReference type="Pfam" id="PF01420"/>
    </source>
</evidence>
<dbReference type="InterPro" id="IPR000055">
    <property type="entry name" value="Restrct_endonuc_typeI_TRD"/>
</dbReference>
<evidence type="ECO:0000256" key="1">
    <source>
        <dbReference type="ARBA" id="ARBA00010923"/>
    </source>
</evidence>
<organism evidence="6 7">
    <name type="scientific">Croceimicrobium hydrocarbonivorans</name>
    <dbReference type="NCBI Taxonomy" id="2761580"/>
    <lineage>
        <taxon>Bacteria</taxon>
        <taxon>Pseudomonadati</taxon>
        <taxon>Bacteroidota</taxon>
        <taxon>Flavobacteriia</taxon>
        <taxon>Flavobacteriales</taxon>
        <taxon>Owenweeksiaceae</taxon>
        <taxon>Croceimicrobium</taxon>
    </lineage>
</organism>
<proteinExistence type="inferred from homology"/>
<dbReference type="Gene3D" id="3.90.220.20">
    <property type="entry name" value="DNA methylase specificity domains"/>
    <property type="match status" value="2"/>
</dbReference>
<dbReference type="KEGG" id="chyd:H4K34_06640"/>
<dbReference type="REBASE" id="444123">
    <property type="entry name" value="S.CbaA209ORF6655P"/>
</dbReference>
<sequence length="427" mass="48461">MREDWIEIELGKILKVSSGLGLTFKKMSGKGYPVYGGNGITGFHSEYLYEDEKLIIGRVGVRCGVTHITKPKSWVTDNALVVEFKLPCFYLKFMKLKLQFENLNKLSNSTAQPVISGSKIYSYSVKLPPLPEQRAIVAKIEQLFSELDNGIANLKAAKDKLEIYRQAVLKKAFEGELTKEWRKRYDINHVWDIMPLKDIGDWKGGGTPSKSKPEYWENGTVLWVSPKDMKTEVIISTIDRITEESIENSSAKWIEKGAILIVVRSGIIRRMLPVAIAGQDLTVNQDLQTIKPIDAFTSEFVYWFLIANDRDIREKCAKDGTTVNNINVPVLKKYKIPAPDLDEQIQIVQEIESRLSVCDNILANIEEGLEKSEALRQSILKQAFEGKLLSEEELEACRKEPDWEPAEKLLERIKNGDKVESKKVSHA</sequence>
<accession>A0A7H0VIG5</accession>
<feature type="coiled-coil region" evidence="4">
    <location>
        <begin position="140"/>
        <end position="167"/>
    </location>
</feature>
<dbReference type="GO" id="GO:0004519">
    <property type="term" value="F:endonuclease activity"/>
    <property type="evidence" value="ECO:0007669"/>
    <property type="project" value="UniProtKB-KW"/>
</dbReference>
<evidence type="ECO:0000313" key="7">
    <source>
        <dbReference type="Proteomes" id="UP000516305"/>
    </source>
</evidence>
<feature type="domain" description="Type I restriction modification DNA specificity" evidence="5">
    <location>
        <begin position="191"/>
        <end position="370"/>
    </location>
</feature>
<gene>
    <name evidence="6" type="ORF">H4K34_06640</name>
</gene>
<dbReference type="InterPro" id="IPR044946">
    <property type="entry name" value="Restrct_endonuc_typeI_TRD_sf"/>
</dbReference>
<keyword evidence="6" id="KW-0255">Endonuclease</keyword>
<keyword evidence="7" id="KW-1185">Reference proteome</keyword>
<dbReference type="InterPro" id="IPR051212">
    <property type="entry name" value="Type-I_RE_S_subunit"/>
</dbReference>
<evidence type="ECO:0000256" key="2">
    <source>
        <dbReference type="ARBA" id="ARBA00022747"/>
    </source>
</evidence>
<comment type="similarity">
    <text evidence="1">Belongs to the type-I restriction system S methylase family.</text>
</comment>
<dbReference type="EMBL" id="CP060139">
    <property type="protein sequence ID" value="QNR25513.1"/>
    <property type="molecule type" value="Genomic_DNA"/>
</dbReference>
<dbReference type="AlphaFoldDB" id="A0A7H0VIG5"/>
<dbReference type="PANTHER" id="PTHR43140">
    <property type="entry name" value="TYPE-1 RESTRICTION ENZYME ECOKI SPECIFICITY PROTEIN"/>
    <property type="match status" value="1"/>
</dbReference>
<dbReference type="SUPFAM" id="SSF116734">
    <property type="entry name" value="DNA methylase specificity domain"/>
    <property type="match status" value="2"/>
</dbReference>
<dbReference type="CDD" id="cd17266">
    <property type="entry name" value="RMtype1_S_Sau1132ORF3780P-TRD2-CR2_like"/>
    <property type="match status" value="1"/>
</dbReference>
<feature type="domain" description="Type I restriction modification DNA specificity" evidence="5">
    <location>
        <begin position="3"/>
        <end position="153"/>
    </location>
</feature>
<keyword evidence="6" id="KW-0540">Nuclease</keyword>
<dbReference type="PANTHER" id="PTHR43140:SF1">
    <property type="entry name" value="TYPE I RESTRICTION ENZYME ECOKI SPECIFICITY SUBUNIT"/>
    <property type="match status" value="1"/>
</dbReference>
<keyword evidence="2" id="KW-0680">Restriction system</keyword>
<dbReference type="GO" id="GO:0003677">
    <property type="term" value="F:DNA binding"/>
    <property type="evidence" value="ECO:0007669"/>
    <property type="project" value="UniProtKB-KW"/>
</dbReference>
<keyword evidence="3" id="KW-0238">DNA-binding</keyword>
<evidence type="ECO:0000256" key="3">
    <source>
        <dbReference type="ARBA" id="ARBA00023125"/>
    </source>
</evidence>
<protein>
    <submittedName>
        <fullName evidence="6">Restriction endonuclease subunit S</fullName>
    </submittedName>
</protein>
<evidence type="ECO:0000256" key="4">
    <source>
        <dbReference type="SAM" id="Coils"/>
    </source>
</evidence>
<dbReference type="RefSeq" id="WP_210760040.1">
    <property type="nucleotide sequence ID" value="NZ_CP060139.1"/>
</dbReference>